<evidence type="ECO:0000256" key="9">
    <source>
        <dbReference type="SAM" id="MobiDB-lite"/>
    </source>
</evidence>
<evidence type="ECO:0000259" key="10">
    <source>
        <dbReference type="PROSITE" id="PS50011"/>
    </source>
</evidence>
<keyword evidence="12" id="KW-1185">Reference proteome</keyword>
<evidence type="ECO:0000256" key="2">
    <source>
        <dbReference type="ARBA" id="ARBA00022679"/>
    </source>
</evidence>
<dbReference type="Gene3D" id="3.30.200.20">
    <property type="entry name" value="Phosphorylase Kinase, domain 1"/>
    <property type="match status" value="1"/>
</dbReference>
<keyword evidence="8" id="KW-0460">Magnesium</keyword>
<dbReference type="InterPro" id="IPR000719">
    <property type="entry name" value="Prot_kinase_dom"/>
</dbReference>
<dbReference type="PANTHER" id="PTHR24055">
    <property type="entry name" value="MITOGEN-ACTIVATED PROTEIN KINASE"/>
    <property type="match status" value="1"/>
</dbReference>
<dbReference type="InterPro" id="IPR003527">
    <property type="entry name" value="MAP_kinase_CS"/>
</dbReference>
<proteinExistence type="inferred from homology"/>
<protein>
    <recommendedName>
        <fullName evidence="8">Mitogen-activated protein kinase</fullName>
        <ecNumber evidence="8">2.7.11.24</ecNumber>
    </recommendedName>
</protein>
<evidence type="ECO:0000313" key="11">
    <source>
        <dbReference type="EMBL" id="TDH73498.1"/>
    </source>
</evidence>
<evidence type="ECO:0000256" key="7">
    <source>
        <dbReference type="RuleBase" id="RU000304"/>
    </source>
</evidence>
<sequence length="455" mass="51197">MASSTPKGPAFSSPVKSVGSPYFSSSKAPLPIGFSSGIESCSHSESSALIVVSDAKRMPHNDNNSAAAAESAHQGTYSFVAAGTNFQIDEKYKFVKVIGRGAYGVVISAENSETHEQVAVKKISKAFEDLVDAKRILREIKLLQHFDHENVITIMDLLPPPSLGQFEDVYIIADLMETDLHRIIYSRQPLTDDHVQYFLYQILRALKYIHSANVLHRDLKPSNLLLNSNCDLKICDFGLSRGVAPEEDNMELTEYVVTRWYRAPEIMLSSREYTKAIDIWSTGCIFAELLGRTPLFPGDDYIHQLQIICDKIGSPSEEDLQFVVSERAKRFMKNQPMRPGVQFCNLFPEAKPEAIDLLQRMLLFDPAKRITVEEALEHPYLASLHNLEDEPLADSCFSFDFEKEDLTGPRLKELILEEIYKIHPIKPSSYKSLKNGISSPPTEQLLSPTMTHLQN</sequence>
<dbReference type="OrthoDB" id="192887at2759"/>
<dbReference type="SUPFAM" id="SSF56112">
    <property type="entry name" value="Protein kinase-like (PK-like)"/>
    <property type="match status" value="1"/>
</dbReference>
<dbReference type="GO" id="GO:0005524">
    <property type="term" value="F:ATP binding"/>
    <property type="evidence" value="ECO:0007669"/>
    <property type="project" value="UniProtKB-UniRule"/>
</dbReference>
<feature type="binding site" evidence="6">
    <location>
        <position position="122"/>
    </location>
    <ligand>
        <name>ATP</name>
        <dbReference type="ChEBI" id="CHEBI:30616"/>
    </ligand>
</feature>
<dbReference type="GeneID" id="94351160"/>
<keyword evidence="4 8" id="KW-0418">Kinase</keyword>
<organism evidence="11 12">
    <name type="scientific">Bremia lactucae</name>
    <name type="common">Lettuce downy mildew</name>
    <dbReference type="NCBI Taxonomy" id="4779"/>
    <lineage>
        <taxon>Eukaryota</taxon>
        <taxon>Sar</taxon>
        <taxon>Stramenopiles</taxon>
        <taxon>Oomycota</taxon>
        <taxon>Peronosporomycetes</taxon>
        <taxon>Peronosporales</taxon>
        <taxon>Peronosporaceae</taxon>
        <taxon>Bremia</taxon>
    </lineage>
</organism>
<dbReference type="Proteomes" id="UP000294530">
    <property type="component" value="Unassembled WGS sequence"/>
</dbReference>
<dbReference type="EC" id="2.7.11.24" evidence="8"/>
<feature type="domain" description="Protein kinase" evidence="10">
    <location>
        <begin position="92"/>
        <end position="381"/>
    </location>
</feature>
<keyword evidence="2 8" id="KW-0808">Transferase</keyword>
<dbReference type="EMBL" id="SHOA02000001">
    <property type="protein sequence ID" value="TDH73498.1"/>
    <property type="molecule type" value="Genomic_DNA"/>
</dbReference>
<comment type="catalytic activity">
    <reaction evidence="8">
        <text>L-threonyl-[protein] + ATP = O-phospho-L-threonyl-[protein] + ADP + H(+)</text>
        <dbReference type="Rhea" id="RHEA:46608"/>
        <dbReference type="Rhea" id="RHEA-COMP:11060"/>
        <dbReference type="Rhea" id="RHEA-COMP:11605"/>
        <dbReference type="ChEBI" id="CHEBI:15378"/>
        <dbReference type="ChEBI" id="CHEBI:30013"/>
        <dbReference type="ChEBI" id="CHEBI:30616"/>
        <dbReference type="ChEBI" id="CHEBI:61977"/>
        <dbReference type="ChEBI" id="CHEBI:456216"/>
        <dbReference type="EC" id="2.7.11.24"/>
    </reaction>
</comment>
<accession>A0A976IKN1</accession>
<evidence type="ECO:0000256" key="8">
    <source>
        <dbReference type="RuleBase" id="RU361165"/>
    </source>
</evidence>
<evidence type="ECO:0000313" key="12">
    <source>
        <dbReference type="Proteomes" id="UP000294530"/>
    </source>
</evidence>
<evidence type="ECO:0000256" key="1">
    <source>
        <dbReference type="ARBA" id="ARBA00022527"/>
    </source>
</evidence>
<dbReference type="RefSeq" id="XP_067822996.1">
    <property type="nucleotide sequence ID" value="XM_067965489.1"/>
</dbReference>
<dbReference type="PROSITE" id="PS50011">
    <property type="entry name" value="PROTEIN_KINASE_DOM"/>
    <property type="match status" value="1"/>
</dbReference>
<dbReference type="CDD" id="cd07834">
    <property type="entry name" value="STKc_MAPK"/>
    <property type="match status" value="1"/>
</dbReference>
<name>A0A976IKN1_BRELC</name>
<dbReference type="PROSITE" id="PS01351">
    <property type="entry name" value="MAPK"/>
    <property type="match status" value="1"/>
</dbReference>
<dbReference type="PROSITE" id="PS00107">
    <property type="entry name" value="PROTEIN_KINASE_ATP"/>
    <property type="match status" value="1"/>
</dbReference>
<evidence type="ECO:0000256" key="6">
    <source>
        <dbReference type="PROSITE-ProRule" id="PRU10141"/>
    </source>
</evidence>
<comment type="similarity">
    <text evidence="8">Belongs to the protein kinase superfamily. Ser/Thr protein kinase family. MAP kinase subfamily.</text>
</comment>
<dbReference type="InterPro" id="IPR011009">
    <property type="entry name" value="Kinase-like_dom_sf"/>
</dbReference>
<keyword evidence="1 7" id="KW-0723">Serine/threonine-protein kinase</keyword>
<dbReference type="FunFam" id="3.30.200.20:FF:000046">
    <property type="entry name" value="Mitogen-activated protein kinase"/>
    <property type="match status" value="1"/>
</dbReference>
<comment type="cofactor">
    <cofactor evidence="8">
        <name>Mg(2+)</name>
        <dbReference type="ChEBI" id="CHEBI:18420"/>
    </cofactor>
</comment>
<evidence type="ECO:0000256" key="4">
    <source>
        <dbReference type="ARBA" id="ARBA00022777"/>
    </source>
</evidence>
<feature type="region of interest" description="Disordered" evidence="9">
    <location>
        <begin position="433"/>
        <end position="455"/>
    </location>
</feature>
<dbReference type="AlphaFoldDB" id="A0A976IKN1"/>
<dbReference type="Pfam" id="PF00069">
    <property type="entry name" value="Pkinase"/>
    <property type="match status" value="1"/>
</dbReference>
<evidence type="ECO:0000256" key="3">
    <source>
        <dbReference type="ARBA" id="ARBA00022741"/>
    </source>
</evidence>
<keyword evidence="5 6" id="KW-0067">ATP-binding</keyword>
<dbReference type="FunFam" id="1.10.510.10:FF:000789">
    <property type="entry name" value="Mitogen-activated protein kinase"/>
    <property type="match status" value="1"/>
</dbReference>
<dbReference type="InterPro" id="IPR050117">
    <property type="entry name" value="MAPK"/>
</dbReference>
<dbReference type="Gene3D" id="1.10.510.10">
    <property type="entry name" value="Transferase(Phosphotransferase) domain 1"/>
    <property type="match status" value="1"/>
</dbReference>
<dbReference type="PROSITE" id="PS00108">
    <property type="entry name" value="PROTEIN_KINASE_ST"/>
    <property type="match status" value="1"/>
</dbReference>
<dbReference type="InterPro" id="IPR017441">
    <property type="entry name" value="Protein_kinase_ATP_BS"/>
</dbReference>
<reference evidence="11 12" key="1">
    <citation type="journal article" date="2021" name="Genome Biol.">
        <title>AFLAP: assembly-free linkage analysis pipeline using k-mers from genome sequencing data.</title>
        <authorList>
            <person name="Fletcher K."/>
            <person name="Zhang L."/>
            <person name="Gil J."/>
            <person name="Han R."/>
            <person name="Cavanaugh K."/>
            <person name="Michelmore R."/>
        </authorList>
    </citation>
    <scope>NUCLEOTIDE SEQUENCE [LARGE SCALE GENOMIC DNA]</scope>
    <source>
        <strain evidence="11 12">SF5</strain>
    </source>
</reference>
<evidence type="ECO:0000256" key="5">
    <source>
        <dbReference type="ARBA" id="ARBA00022840"/>
    </source>
</evidence>
<dbReference type="KEGG" id="blac:94351160"/>
<dbReference type="SMART" id="SM00220">
    <property type="entry name" value="S_TKc"/>
    <property type="match status" value="1"/>
</dbReference>
<dbReference type="InterPro" id="IPR008271">
    <property type="entry name" value="Ser/Thr_kinase_AS"/>
</dbReference>
<keyword evidence="3 6" id="KW-0547">Nucleotide-binding</keyword>
<dbReference type="GO" id="GO:0004707">
    <property type="term" value="F:MAP kinase activity"/>
    <property type="evidence" value="ECO:0007669"/>
    <property type="project" value="UniProtKB-EC"/>
</dbReference>
<comment type="activity regulation">
    <text evidence="8">Activated by threonine and tyrosine phosphorylation.</text>
</comment>
<gene>
    <name evidence="11" type="ORF">CCR75_007428</name>
</gene>
<comment type="caution">
    <text evidence="11">The sequence shown here is derived from an EMBL/GenBank/DDBJ whole genome shotgun (WGS) entry which is preliminary data.</text>
</comment>